<dbReference type="InterPro" id="IPR005139">
    <property type="entry name" value="PCRF"/>
</dbReference>
<dbReference type="PROSITE" id="PS00745">
    <property type="entry name" value="RF_PROK_I"/>
    <property type="match status" value="1"/>
</dbReference>
<evidence type="ECO:0000313" key="6">
    <source>
        <dbReference type="Proteomes" id="UP000188533"/>
    </source>
</evidence>
<evidence type="ECO:0000256" key="2">
    <source>
        <dbReference type="ARBA" id="ARBA00022481"/>
    </source>
</evidence>
<proteinExistence type="inferred from homology"/>
<dbReference type="EMBL" id="BDGU01000292">
    <property type="protein sequence ID" value="GAW06114.1"/>
    <property type="molecule type" value="Genomic_DNA"/>
</dbReference>
<dbReference type="Gene3D" id="6.10.140.1950">
    <property type="match status" value="1"/>
</dbReference>
<dbReference type="Gene3D" id="3.30.160.20">
    <property type="match status" value="1"/>
</dbReference>
<dbReference type="Gene3D" id="3.30.70.1660">
    <property type="match status" value="1"/>
</dbReference>
<dbReference type="GO" id="GO:0005739">
    <property type="term" value="C:mitochondrion"/>
    <property type="evidence" value="ECO:0007669"/>
    <property type="project" value="GOC"/>
</dbReference>
<dbReference type="Proteomes" id="UP000188533">
    <property type="component" value="Unassembled WGS sequence"/>
</dbReference>
<keyword evidence="2" id="KW-0488">Methylation</keyword>
<protein>
    <submittedName>
        <fullName evidence="5">Peptide chain release factor 1</fullName>
    </submittedName>
</protein>
<dbReference type="PANTHER" id="PTHR43804:SF7">
    <property type="entry name" value="LD18447P"/>
    <property type="match status" value="1"/>
</dbReference>
<dbReference type="STRING" id="5353.A0A1Q3EG18"/>
<dbReference type="GO" id="GO:0032543">
    <property type="term" value="P:mitochondrial translation"/>
    <property type="evidence" value="ECO:0007669"/>
    <property type="project" value="UniProtKB-ARBA"/>
</dbReference>
<evidence type="ECO:0000256" key="3">
    <source>
        <dbReference type="ARBA" id="ARBA00022917"/>
    </source>
</evidence>
<evidence type="ECO:0000256" key="1">
    <source>
        <dbReference type="ARBA" id="ARBA00010835"/>
    </source>
</evidence>
<organism evidence="5 6">
    <name type="scientific">Lentinula edodes</name>
    <name type="common">Shiitake mushroom</name>
    <name type="synonym">Lentinus edodes</name>
    <dbReference type="NCBI Taxonomy" id="5353"/>
    <lineage>
        <taxon>Eukaryota</taxon>
        <taxon>Fungi</taxon>
        <taxon>Dikarya</taxon>
        <taxon>Basidiomycota</taxon>
        <taxon>Agaricomycotina</taxon>
        <taxon>Agaricomycetes</taxon>
        <taxon>Agaricomycetidae</taxon>
        <taxon>Agaricales</taxon>
        <taxon>Marasmiineae</taxon>
        <taxon>Omphalotaceae</taxon>
        <taxon>Lentinula</taxon>
    </lineage>
</organism>
<dbReference type="GO" id="GO:0003747">
    <property type="term" value="F:translation release factor activity"/>
    <property type="evidence" value="ECO:0007669"/>
    <property type="project" value="InterPro"/>
</dbReference>
<comment type="caution">
    <text evidence="5">The sequence shown here is derived from an EMBL/GenBank/DDBJ whole genome shotgun (WGS) entry which is preliminary data.</text>
</comment>
<dbReference type="SUPFAM" id="SSF75620">
    <property type="entry name" value="Release factor"/>
    <property type="match status" value="1"/>
</dbReference>
<dbReference type="FunFam" id="3.30.160.20:FF:000004">
    <property type="entry name" value="Peptide chain release factor 1"/>
    <property type="match status" value="1"/>
</dbReference>
<comment type="similarity">
    <text evidence="1">Belongs to the prokaryotic/mitochondrial release factor family.</text>
</comment>
<dbReference type="Pfam" id="PF03462">
    <property type="entry name" value="PCRF"/>
    <property type="match status" value="1"/>
</dbReference>
<name>A0A1Q3EG18_LENED</name>
<keyword evidence="3" id="KW-0648">Protein biosynthesis</keyword>
<dbReference type="PANTHER" id="PTHR43804">
    <property type="entry name" value="LD18447P"/>
    <property type="match status" value="1"/>
</dbReference>
<accession>A0A1Q3EG18</accession>
<sequence length="362" mass="40777">MSLPFTPRIDERARILSKLSDDMASPEDIERLRQLKESEPLQDAWDHWTSTLKVLEDMKLLLDDPDPAMKALALEEAAELDQKLSTILNHTFPSLLVPPSTTANLSAFVELKSGVGGTESSLFLETLLRMYTRFSQSHSWKANVVVSNENEGGGIKDAIIEIKGSNSYDTLRWESGVHRVQRVPATESGGRVHTSTVAVIVLPLIEEQDAQKEALYSMDDIKLEVMRARGAGGQHVNKTESAVRLTHIPTGITVSMQDERSQHQNKRRAFQVLSARLMDRKITREIAERRARKNSLIKSADRSEKIRTYNYAQERVTDHRIGLSIMNLSSVIEGNALQDFTDALKQDFEETTMEDMLESESE</sequence>
<dbReference type="Pfam" id="PF00472">
    <property type="entry name" value="RF-1"/>
    <property type="match status" value="1"/>
</dbReference>
<evidence type="ECO:0000259" key="4">
    <source>
        <dbReference type="PROSITE" id="PS00745"/>
    </source>
</evidence>
<keyword evidence="6" id="KW-1185">Reference proteome</keyword>
<dbReference type="InterPro" id="IPR050057">
    <property type="entry name" value="Prokaryotic/Mito_RF"/>
</dbReference>
<dbReference type="InterPro" id="IPR000352">
    <property type="entry name" value="Pep_chain_release_fac_I"/>
</dbReference>
<reference evidence="5 6" key="1">
    <citation type="submission" date="2016-08" db="EMBL/GenBank/DDBJ databases">
        <authorList>
            <consortium name="Lentinula edodes genome sequencing consortium"/>
            <person name="Sakamoto Y."/>
            <person name="Nakade K."/>
            <person name="Sato S."/>
            <person name="Yoshida Y."/>
            <person name="Miyazaki K."/>
            <person name="Natsume S."/>
            <person name="Konno N."/>
        </authorList>
    </citation>
    <scope>NUCLEOTIDE SEQUENCE [LARGE SCALE GENOMIC DNA]</scope>
    <source>
        <strain evidence="5 6">NBRC 111202</strain>
    </source>
</reference>
<gene>
    <name evidence="5" type="ORF">LENED_008011</name>
</gene>
<dbReference type="AlphaFoldDB" id="A0A1Q3EG18"/>
<evidence type="ECO:0000313" key="5">
    <source>
        <dbReference type="EMBL" id="GAW06114.1"/>
    </source>
</evidence>
<dbReference type="InterPro" id="IPR045853">
    <property type="entry name" value="Pep_chain_release_fac_I_sf"/>
</dbReference>
<dbReference type="SMART" id="SM00937">
    <property type="entry name" value="PCRF"/>
    <property type="match status" value="1"/>
</dbReference>
<reference evidence="5 6" key="2">
    <citation type="submission" date="2017-02" db="EMBL/GenBank/DDBJ databases">
        <title>A genome survey and senescence transcriptome analysis in Lentinula edodes.</title>
        <authorList>
            <person name="Sakamoto Y."/>
            <person name="Nakade K."/>
            <person name="Sato S."/>
            <person name="Yoshida Y."/>
            <person name="Miyazaki K."/>
            <person name="Natsume S."/>
            <person name="Konno N."/>
        </authorList>
    </citation>
    <scope>NUCLEOTIDE SEQUENCE [LARGE SCALE GENOMIC DNA]</scope>
    <source>
        <strain evidence="5 6">NBRC 111202</strain>
    </source>
</reference>
<feature type="domain" description="Prokaryotic-type class I peptide chain release factors" evidence="4">
    <location>
        <begin position="227"/>
        <end position="243"/>
    </location>
</feature>